<dbReference type="Proteomes" id="UP000000262">
    <property type="component" value="Chromosome"/>
</dbReference>
<dbReference type="PhylomeDB" id="A8A8Q0"/>
<gene>
    <name evidence="5" type="ordered locus">Igni_0118</name>
</gene>
<dbReference type="PANTHER" id="PTHR42734">
    <property type="entry name" value="METAL TRANSPORT SYSTEM ATP-BINDING PROTEIN TM_0124-RELATED"/>
    <property type="match status" value="1"/>
</dbReference>
<evidence type="ECO:0000313" key="6">
    <source>
        <dbReference type="Proteomes" id="UP000000262"/>
    </source>
</evidence>
<dbReference type="eggNOG" id="arCOG00201">
    <property type="taxonomic scope" value="Archaea"/>
</dbReference>
<dbReference type="GO" id="GO:0005524">
    <property type="term" value="F:ATP binding"/>
    <property type="evidence" value="ECO:0007669"/>
    <property type="project" value="UniProtKB-KW"/>
</dbReference>
<dbReference type="InterPro" id="IPR003439">
    <property type="entry name" value="ABC_transporter-like_ATP-bd"/>
</dbReference>
<evidence type="ECO:0000259" key="4">
    <source>
        <dbReference type="PROSITE" id="PS50893"/>
    </source>
</evidence>
<dbReference type="EMBL" id="CP000816">
    <property type="protein sequence ID" value="ABU81302.1"/>
    <property type="molecule type" value="Genomic_DNA"/>
</dbReference>
<evidence type="ECO:0000256" key="2">
    <source>
        <dbReference type="ARBA" id="ARBA00022741"/>
    </source>
</evidence>
<dbReference type="InterPro" id="IPR027417">
    <property type="entry name" value="P-loop_NTPase"/>
</dbReference>
<dbReference type="FunFam" id="3.40.50.300:FF:000134">
    <property type="entry name" value="Iron-enterobactin ABC transporter ATP-binding protein"/>
    <property type="match status" value="1"/>
</dbReference>
<evidence type="ECO:0000313" key="5">
    <source>
        <dbReference type="EMBL" id="ABU81302.1"/>
    </source>
</evidence>
<dbReference type="InterPro" id="IPR017871">
    <property type="entry name" value="ABC_transporter-like_CS"/>
</dbReference>
<dbReference type="Gene3D" id="3.40.50.300">
    <property type="entry name" value="P-loop containing nucleotide triphosphate hydrolases"/>
    <property type="match status" value="1"/>
</dbReference>
<reference evidence="5 6" key="1">
    <citation type="journal article" date="2008" name="Genome Biol.">
        <title>A genomic analysis of the archaeal system Ignicoccus hospitalis-Nanoarchaeum equitans.</title>
        <authorList>
            <person name="Podar M."/>
            <person name="Anderson I."/>
            <person name="Makarova K.S."/>
            <person name="Elkins J.G."/>
            <person name="Ivanova N."/>
            <person name="Wall M.A."/>
            <person name="Lykidis A."/>
            <person name="Mavromatis K."/>
            <person name="Sun H."/>
            <person name="Hudson M.E."/>
            <person name="Chen W."/>
            <person name="Deciu C."/>
            <person name="Hutchison D."/>
            <person name="Eads J.R."/>
            <person name="Anderson A."/>
            <person name="Fernandes F."/>
            <person name="Szeto E."/>
            <person name="Lapidus A."/>
            <person name="Kyrpides N.C."/>
            <person name="Saier M.H.Jr."/>
            <person name="Richardson P.M."/>
            <person name="Rachel R."/>
            <person name="Huber H."/>
            <person name="Eisen J.A."/>
            <person name="Koonin E.V."/>
            <person name="Keller M."/>
            <person name="Stetter K.O."/>
        </authorList>
    </citation>
    <scope>NUCLEOTIDE SEQUENCE [LARGE SCALE GENOMIC DNA]</scope>
    <source>
        <strain evidence="6">KIN4/I / DSM 18386 / JCM 14125</strain>
    </source>
</reference>
<evidence type="ECO:0000256" key="3">
    <source>
        <dbReference type="ARBA" id="ARBA00022840"/>
    </source>
</evidence>
<dbReference type="KEGG" id="iho:Igni_0118"/>
<dbReference type="HOGENOM" id="CLU_000604_1_11_2"/>
<dbReference type="SMART" id="SM00382">
    <property type="entry name" value="AAA"/>
    <property type="match status" value="1"/>
</dbReference>
<dbReference type="InterPro" id="IPR003593">
    <property type="entry name" value="AAA+_ATPase"/>
</dbReference>
<dbReference type="AlphaFoldDB" id="A8A8Q0"/>
<organism evidence="5 6">
    <name type="scientific">Ignicoccus hospitalis (strain KIN4/I / DSM 18386 / JCM 14125)</name>
    <dbReference type="NCBI Taxonomy" id="453591"/>
    <lineage>
        <taxon>Archaea</taxon>
        <taxon>Thermoproteota</taxon>
        <taxon>Thermoprotei</taxon>
        <taxon>Desulfurococcales</taxon>
        <taxon>Desulfurococcaceae</taxon>
        <taxon>Ignicoccus</taxon>
    </lineage>
</organism>
<name>A8A8Q0_IGNH4</name>
<keyword evidence="1" id="KW-0813">Transport</keyword>
<evidence type="ECO:0000256" key="1">
    <source>
        <dbReference type="ARBA" id="ARBA00022448"/>
    </source>
</evidence>
<keyword evidence="3" id="KW-0067">ATP-binding</keyword>
<protein>
    <submittedName>
        <fullName evidence="5">ABC transporter related</fullName>
    </submittedName>
</protein>
<dbReference type="PROSITE" id="PS50893">
    <property type="entry name" value="ABC_TRANSPORTER_2"/>
    <property type="match status" value="1"/>
</dbReference>
<dbReference type="CDD" id="cd03235">
    <property type="entry name" value="ABC_Metallic_Cations"/>
    <property type="match status" value="1"/>
</dbReference>
<keyword evidence="6" id="KW-1185">Reference proteome</keyword>
<feature type="domain" description="ABC transporter" evidence="4">
    <location>
        <begin position="1"/>
        <end position="228"/>
    </location>
</feature>
<keyword evidence="2" id="KW-0547">Nucleotide-binding</keyword>
<dbReference type="GO" id="GO:0016887">
    <property type="term" value="F:ATP hydrolysis activity"/>
    <property type="evidence" value="ECO:0007669"/>
    <property type="project" value="InterPro"/>
</dbReference>
<dbReference type="SUPFAM" id="SSF52540">
    <property type="entry name" value="P-loop containing nucleoside triphosphate hydrolases"/>
    <property type="match status" value="1"/>
</dbReference>
<sequence length="247" mass="27186">MKYGDTYALEGVTLDVPKGDFLAIMGPNGAGKSTLLKTILGLAPLVRGSVRVFGKDPYKQRSEIAKKIGYVPQRENVNDEVPLRAIDVVMMGLIEGMRPQREEALMDKALKALEEVGLVDVAYKTYRELSGGQKQRVLIARAIVSKPELLLLDEPFSALDAQSSRTVARLLKKYNDEGTTIILVTHDITPIANDVKRVALLNKKLIAVGEPLKIFTKENLLKTYGVEVPVLVQGRLCIPLIGDQHGR</sequence>
<accession>A8A8Q0</accession>
<dbReference type="Pfam" id="PF00005">
    <property type="entry name" value="ABC_tran"/>
    <property type="match status" value="1"/>
</dbReference>
<dbReference type="InterPro" id="IPR050153">
    <property type="entry name" value="Metal_Ion_Import_ABC"/>
</dbReference>
<proteinExistence type="predicted"/>
<dbReference type="STRING" id="453591.Igni_0118"/>
<dbReference type="PROSITE" id="PS00211">
    <property type="entry name" value="ABC_TRANSPORTER_1"/>
    <property type="match status" value="1"/>
</dbReference>